<name>A0A7R9LYQ9_9ACAR</name>
<accession>A0A7R9LYQ9</accession>
<keyword evidence="3" id="KW-1185">Reference proteome</keyword>
<protein>
    <submittedName>
        <fullName evidence="2">Uncharacterized protein</fullName>
    </submittedName>
</protein>
<feature type="region of interest" description="Disordered" evidence="1">
    <location>
        <begin position="30"/>
        <end position="78"/>
    </location>
</feature>
<evidence type="ECO:0000313" key="2">
    <source>
        <dbReference type="EMBL" id="CAD7650340.1"/>
    </source>
</evidence>
<reference evidence="2" key="1">
    <citation type="submission" date="2020-11" db="EMBL/GenBank/DDBJ databases">
        <authorList>
            <person name="Tran Van P."/>
        </authorList>
    </citation>
    <scope>NUCLEOTIDE SEQUENCE</scope>
</reference>
<sequence length="78" mass="8605">MSATTDEAMDKTVDNITAELRSNVSLNAIITPGEASESEEEEDDYPQPIERQTNAGDHGVGRHRKTSEMSTEFVVSFM</sequence>
<gene>
    <name evidence="2" type="ORF">OSB1V03_LOCUS22812</name>
</gene>
<evidence type="ECO:0000256" key="1">
    <source>
        <dbReference type="SAM" id="MobiDB-lite"/>
    </source>
</evidence>
<evidence type="ECO:0000313" key="3">
    <source>
        <dbReference type="Proteomes" id="UP000759131"/>
    </source>
</evidence>
<dbReference type="AlphaFoldDB" id="A0A7R9LYQ9"/>
<feature type="compositionally biased region" description="Acidic residues" evidence="1">
    <location>
        <begin position="36"/>
        <end position="45"/>
    </location>
</feature>
<dbReference type="EMBL" id="OC906096">
    <property type="protein sequence ID" value="CAD7650340.1"/>
    <property type="molecule type" value="Genomic_DNA"/>
</dbReference>
<dbReference type="EMBL" id="CAJPIZ010051521">
    <property type="protein sequence ID" value="CAG2122867.1"/>
    <property type="molecule type" value="Genomic_DNA"/>
</dbReference>
<proteinExistence type="predicted"/>
<dbReference type="Proteomes" id="UP000759131">
    <property type="component" value="Unassembled WGS sequence"/>
</dbReference>
<organism evidence="2">
    <name type="scientific">Medioppia subpectinata</name>
    <dbReference type="NCBI Taxonomy" id="1979941"/>
    <lineage>
        <taxon>Eukaryota</taxon>
        <taxon>Metazoa</taxon>
        <taxon>Ecdysozoa</taxon>
        <taxon>Arthropoda</taxon>
        <taxon>Chelicerata</taxon>
        <taxon>Arachnida</taxon>
        <taxon>Acari</taxon>
        <taxon>Acariformes</taxon>
        <taxon>Sarcoptiformes</taxon>
        <taxon>Oribatida</taxon>
        <taxon>Brachypylina</taxon>
        <taxon>Oppioidea</taxon>
        <taxon>Oppiidae</taxon>
        <taxon>Medioppia</taxon>
    </lineage>
</organism>